<dbReference type="STRING" id="28117.BHV66_10215"/>
<reference evidence="1 2" key="1">
    <citation type="journal article" date="2016" name="Nat. Biotechnol.">
        <title>Measurement of bacterial replication rates in microbial communities.</title>
        <authorList>
            <person name="Brown C.T."/>
            <person name="Olm M.R."/>
            <person name="Thomas B.C."/>
            <person name="Banfield J.F."/>
        </authorList>
    </citation>
    <scope>NUCLEOTIDE SEQUENCE [LARGE SCALE GENOMIC DNA]</scope>
    <source>
        <strain evidence="1">CAG:67_53_122</strain>
    </source>
</reference>
<evidence type="ECO:0008006" key="3">
    <source>
        <dbReference type="Google" id="ProtNLM"/>
    </source>
</evidence>
<dbReference type="RefSeq" id="WP_227088705.1">
    <property type="nucleotide sequence ID" value="NZ_BAAFLA010000008.1"/>
</dbReference>
<name>A0A1Q6F2L4_9BACT</name>
<dbReference type="Pfam" id="PF14359">
    <property type="entry name" value="DUF4406"/>
    <property type="match status" value="1"/>
</dbReference>
<dbReference type="AlphaFoldDB" id="A0A1Q6F2L4"/>
<dbReference type="Gene3D" id="3.40.50.450">
    <property type="match status" value="1"/>
</dbReference>
<gene>
    <name evidence="1" type="ORF">BHV66_10215</name>
</gene>
<proteinExistence type="predicted"/>
<protein>
    <recommendedName>
        <fullName evidence="3">DUF4406 domain-containing protein</fullName>
    </recommendedName>
</protein>
<accession>A0A1Q6F2L4</accession>
<dbReference type="EMBL" id="MNQH01000046">
    <property type="protein sequence ID" value="OKY93060.1"/>
    <property type="molecule type" value="Genomic_DNA"/>
</dbReference>
<comment type="caution">
    <text evidence="1">The sequence shown here is derived from an EMBL/GenBank/DDBJ whole genome shotgun (WGS) entry which is preliminary data.</text>
</comment>
<dbReference type="SUPFAM" id="SSF52309">
    <property type="entry name" value="N-(deoxy)ribosyltransferase-like"/>
    <property type="match status" value="1"/>
</dbReference>
<evidence type="ECO:0000313" key="2">
    <source>
        <dbReference type="Proteomes" id="UP000187417"/>
    </source>
</evidence>
<dbReference type="Proteomes" id="UP000187417">
    <property type="component" value="Unassembled WGS sequence"/>
</dbReference>
<sequence length="119" mass="13710">MDIKKIYISGKITGLPVREAIAKFRSAAEKIRRFGFEPVSPFDNGLPLEADWAEHIGKDISLLLRCDAIYLLDDYEKSEGARIELCIALHRRMPVFMNVRPKLGFFSVQTFEDYDKEKV</sequence>
<evidence type="ECO:0000313" key="1">
    <source>
        <dbReference type="EMBL" id="OKY93060.1"/>
    </source>
</evidence>
<organism evidence="1 2">
    <name type="scientific">Alistipes putredinis</name>
    <dbReference type="NCBI Taxonomy" id="28117"/>
    <lineage>
        <taxon>Bacteria</taxon>
        <taxon>Pseudomonadati</taxon>
        <taxon>Bacteroidota</taxon>
        <taxon>Bacteroidia</taxon>
        <taxon>Bacteroidales</taxon>
        <taxon>Rikenellaceae</taxon>
        <taxon>Alistipes</taxon>
    </lineage>
</organism>
<dbReference type="InterPro" id="IPR025518">
    <property type="entry name" value="DUF4406"/>
</dbReference>